<dbReference type="OrthoDB" id="3527544at2759"/>
<dbReference type="EMBL" id="QKRW01000071">
    <property type="protein sequence ID" value="RAL58704.1"/>
    <property type="molecule type" value="Genomic_DNA"/>
</dbReference>
<feature type="transmembrane region" description="Helical" evidence="1">
    <location>
        <begin position="52"/>
        <end position="74"/>
    </location>
</feature>
<keyword evidence="1" id="KW-0472">Membrane</keyword>
<dbReference type="Proteomes" id="UP000249056">
    <property type="component" value="Unassembled WGS sequence"/>
</dbReference>
<keyword evidence="1" id="KW-1133">Transmembrane helix</keyword>
<evidence type="ECO:0000313" key="3">
    <source>
        <dbReference type="Proteomes" id="UP000249056"/>
    </source>
</evidence>
<evidence type="ECO:0000313" key="2">
    <source>
        <dbReference type="EMBL" id="RAL58704.1"/>
    </source>
</evidence>
<proteinExistence type="predicted"/>
<keyword evidence="3" id="KW-1185">Reference proteome</keyword>
<evidence type="ECO:0000256" key="1">
    <source>
        <dbReference type="SAM" id="Phobius"/>
    </source>
</evidence>
<sequence>MFDIGEFLGSEESQVDIFCQGSCSYFYSILRQSGIHDQQLKMQFLSTTSNSLQVIFTIALLSLIAPAMSLSHVVNYPVSGPRPQSLADQFANAEADSSSSGVHASYSKGIKSFIECWSFMLYLGIRGYIHLKNCYAGLWDWMEYSGWNKELGDLVRPNSRGEKRMLVRS</sequence>
<protein>
    <submittedName>
        <fullName evidence="2">Uncharacterized protein</fullName>
    </submittedName>
</protein>
<reference evidence="2 3" key="1">
    <citation type="submission" date="2018-06" db="EMBL/GenBank/DDBJ databases">
        <title>Genome Sequence of the Brown Rot Fungal Pathogen Monilinia fructigena.</title>
        <authorList>
            <person name="Landi L."/>
            <person name="De Miccolis Angelini R.M."/>
            <person name="Pollastro S."/>
            <person name="Abate D."/>
            <person name="Faretra F."/>
            <person name="Romanazzi G."/>
        </authorList>
    </citation>
    <scope>NUCLEOTIDE SEQUENCE [LARGE SCALE GENOMIC DNA]</scope>
    <source>
        <strain evidence="2 3">Mfrg269</strain>
    </source>
</reference>
<comment type="caution">
    <text evidence="2">The sequence shown here is derived from an EMBL/GenBank/DDBJ whole genome shotgun (WGS) entry which is preliminary data.</text>
</comment>
<gene>
    <name evidence="2" type="ORF">DID88_003061</name>
</gene>
<keyword evidence="1" id="KW-0812">Transmembrane</keyword>
<dbReference type="AlphaFoldDB" id="A0A395IFL0"/>
<organism evidence="2 3">
    <name type="scientific">Monilinia fructigena</name>
    <dbReference type="NCBI Taxonomy" id="38457"/>
    <lineage>
        <taxon>Eukaryota</taxon>
        <taxon>Fungi</taxon>
        <taxon>Dikarya</taxon>
        <taxon>Ascomycota</taxon>
        <taxon>Pezizomycotina</taxon>
        <taxon>Leotiomycetes</taxon>
        <taxon>Helotiales</taxon>
        <taxon>Sclerotiniaceae</taxon>
        <taxon>Monilinia</taxon>
    </lineage>
</organism>
<accession>A0A395IFL0</accession>
<name>A0A395IFL0_9HELO</name>